<gene>
    <name evidence="1" type="ORF">KUF71_008847</name>
</gene>
<evidence type="ECO:0000313" key="1">
    <source>
        <dbReference type="EMBL" id="KAK3919720.1"/>
    </source>
</evidence>
<keyword evidence="2" id="KW-1185">Reference proteome</keyword>
<name>A0AAE1HE88_9NEOP</name>
<reference evidence="1" key="1">
    <citation type="submission" date="2021-07" db="EMBL/GenBank/DDBJ databases">
        <authorList>
            <person name="Catto M.A."/>
            <person name="Jacobson A."/>
            <person name="Kennedy G."/>
            <person name="Labadie P."/>
            <person name="Hunt B.G."/>
            <person name="Srinivasan R."/>
        </authorList>
    </citation>
    <scope>NUCLEOTIDE SEQUENCE</scope>
    <source>
        <strain evidence="1">PL_HMW_Pooled</strain>
        <tissue evidence="1">Head</tissue>
    </source>
</reference>
<evidence type="ECO:0000313" key="2">
    <source>
        <dbReference type="Proteomes" id="UP001219518"/>
    </source>
</evidence>
<reference evidence="1" key="2">
    <citation type="journal article" date="2023" name="BMC Genomics">
        <title>Pest status, molecular evolution, and epigenetic factors derived from the genome assembly of Frankliniella fusca, a thysanopteran phytovirus vector.</title>
        <authorList>
            <person name="Catto M.A."/>
            <person name="Labadie P.E."/>
            <person name="Jacobson A.L."/>
            <person name="Kennedy G.G."/>
            <person name="Srinivasan R."/>
            <person name="Hunt B.G."/>
        </authorList>
    </citation>
    <scope>NUCLEOTIDE SEQUENCE</scope>
    <source>
        <strain evidence="1">PL_HMW_Pooled</strain>
    </source>
</reference>
<comment type="caution">
    <text evidence="1">The sequence shown here is derived from an EMBL/GenBank/DDBJ whole genome shotgun (WGS) entry which is preliminary data.</text>
</comment>
<proteinExistence type="predicted"/>
<dbReference type="EMBL" id="JAHWGI010000981">
    <property type="protein sequence ID" value="KAK3919720.1"/>
    <property type="molecule type" value="Genomic_DNA"/>
</dbReference>
<accession>A0AAE1HE88</accession>
<protein>
    <submittedName>
        <fullName evidence="1">Nuclear pore complex protein NUP93A</fullName>
    </submittedName>
</protein>
<dbReference type="Proteomes" id="UP001219518">
    <property type="component" value="Unassembled WGS sequence"/>
</dbReference>
<dbReference type="AlphaFoldDB" id="A0AAE1HE88"/>
<sequence>MGSPVHIVSAKLRQNFFIYLELTTNIFQGARAVAAGERITQRAVDTLTEWIQCLARMTSDGGSGAVRSPPASKLFCDLPHTRLK</sequence>
<organism evidence="1 2">
    <name type="scientific">Frankliniella fusca</name>
    <dbReference type="NCBI Taxonomy" id="407009"/>
    <lineage>
        <taxon>Eukaryota</taxon>
        <taxon>Metazoa</taxon>
        <taxon>Ecdysozoa</taxon>
        <taxon>Arthropoda</taxon>
        <taxon>Hexapoda</taxon>
        <taxon>Insecta</taxon>
        <taxon>Pterygota</taxon>
        <taxon>Neoptera</taxon>
        <taxon>Paraneoptera</taxon>
        <taxon>Thysanoptera</taxon>
        <taxon>Terebrantia</taxon>
        <taxon>Thripoidea</taxon>
        <taxon>Thripidae</taxon>
        <taxon>Frankliniella</taxon>
    </lineage>
</organism>